<dbReference type="OrthoDB" id="2688266at2759"/>
<accession>A0A0C3K3G6</accession>
<dbReference type="InParanoid" id="A0A0C3K3G6"/>
<reference evidence="1 2" key="1">
    <citation type="submission" date="2014-04" db="EMBL/GenBank/DDBJ databases">
        <authorList>
            <consortium name="DOE Joint Genome Institute"/>
            <person name="Kuo A."/>
            <person name="Kohler A."/>
            <person name="Costa M.D."/>
            <person name="Nagy L.G."/>
            <person name="Floudas D."/>
            <person name="Copeland A."/>
            <person name="Barry K.W."/>
            <person name="Cichocki N."/>
            <person name="Veneault-Fourrey C."/>
            <person name="LaButti K."/>
            <person name="Lindquist E.A."/>
            <person name="Lipzen A."/>
            <person name="Lundell T."/>
            <person name="Morin E."/>
            <person name="Murat C."/>
            <person name="Sun H."/>
            <person name="Tunlid A."/>
            <person name="Henrissat B."/>
            <person name="Grigoriev I.V."/>
            <person name="Hibbett D.S."/>
            <person name="Martin F."/>
            <person name="Nordberg H.P."/>
            <person name="Cantor M.N."/>
            <person name="Hua S.X."/>
        </authorList>
    </citation>
    <scope>NUCLEOTIDE SEQUENCE [LARGE SCALE GENOMIC DNA]</scope>
    <source>
        <strain evidence="1 2">Marx 270</strain>
    </source>
</reference>
<keyword evidence="2" id="KW-1185">Reference proteome</keyword>
<name>A0A0C3K3G6_PISTI</name>
<evidence type="ECO:0000313" key="2">
    <source>
        <dbReference type="Proteomes" id="UP000054217"/>
    </source>
</evidence>
<dbReference type="AlphaFoldDB" id="A0A0C3K3G6"/>
<sequence length="401" mass="45225">MHANLINRTGTGSICIFPETIFRVLSIWIESHHIGAYQFTYTHPREGGLVDSSHGIVEYCPSPVSTACTQAPSTHASTSNSGEQLEQHSNTSYMVGGISRDAAWEPSQRCVATAQNLAQEVNSRYKANSDTRCPSHAKIYAKCPRMRCLRVSANGTQCLRMITCATVSEHFASHGVKGKSRTEYIPCNWMRCRKLLKRHNFVRHIREKHLGHIRGSSLHSSPKDVGQMGLPILDREIKATIYKLQVQYDEILRILIVLLPRWKLDRAYKPMSVEASLGNFNTAVASLQLYPGIVYVAAVYKHDVVLILAEGIHATSIYRVRKPDDYGCINTPISEFVEGLGTTKRFCKFPTRAEGGRGMEEGSRLARMNVSVDEKKMERMGQAFAERLFDRKQNRRFYPSQ</sequence>
<dbReference type="EMBL" id="KN831973">
    <property type="protein sequence ID" value="KIO04072.1"/>
    <property type="molecule type" value="Genomic_DNA"/>
</dbReference>
<reference evidence="2" key="2">
    <citation type="submission" date="2015-01" db="EMBL/GenBank/DDBJ databases">
        <title>Evolutionary Origins and Diversification of the Mycorrhizal Mutualists.</title>
        <authorList>
            <consortium name="DOE Joint Genome Institute"/>
            <consortium name="Mycorrhizal Genomics Consortium"/>
            <person name="Kohler A."/>
            <person name="Kuo A."/>
            <person name="Nagy L.G."/>
            <person name="Floudas D."/>
            <person name="Copeland A."/>
            <person name="Barry K.W."/>
            <person name="Cichocki N."/>
            <person name="Veneault-Fourrey C."/>
            <person name="LaButti K."/>
            <person name="Lindquist E.A."/>
            <person name="Lipzen A."/>
            <person name="Lundell T."/>
            <person name="Morin E."/>
            <person name="Murat C."/>
            <person name="Riley R."/>
            <person name="Ohm R."/>
            <person name="Sun H."/>
            <person name="Tunlid A."/>
            <person name="Henrissat B."/>
            <person name="Grigoriev I.V."/>
            <person name="Hibbett D.S."/>
            <person name="Martin F."/>
        </authorList>
    </citation>
    <scope>NUCLEOTIDE SEQUENCE [LARGE SCALE GENOMIC DNA]</scope>
    <source>
        <strain evidence="2">Marx 270</strain>
    </source>
</reference>
<dbReference type="Proteomes" id="UP000054217">
    <property type="component" value="Unassembled WGS sequence"/>
</dbReference>
<organism evidence="1 2">
    <name type="scientific">Pisolithus tinctorius Marx 270</name>
    <dbReference type="NCBI Taxonomy" id="870435"/>
    <lineage>
        <taxon>Eukaryota</taxon>
        <taxon>Fungi</taxon>
        <taxon>Dikarya</taxon>
        <taxon>Basidiomycota</taxon>
        <taxon>Agaricomycotina</taxon>
        <taxon>Agaricomycetes</taxon>
        <taxon>Agaricomycetidae</taxon>
        <taxon>Boletales</taxon>
        <taxon>Sclerodermatineae</taxon>
        <taxon>Pisolithaceae</taxon>
        <taxon>Pisolithus</taxon>
    </lineage>
</organism>
<proteinExistence type="predicted"/>
<gene>
    <name evidence="1" type="ORF">M404DRAFT_26662</name>
</gene>
<evidence type="ECO:0000313" key="1">
    <source>
        <dbReference type="EMBL" id="KIO04072.1"/>
    </source>
</evidence>
<protein>
    <submittedName>
        <fullName evidence="1">Uncharacterized protein</fullName>
    </submittedName>
</protein>
<dbReference type="HOGENOM" id="CLU_687200_0_0_1"/>